<dbReference type="AlphaFoldDB" id="A0A8H7SP22"/>
<dbReference type="EMBL" id="JAEPRE010000092">
    <property type="protein sequence ID" value="KAG2233029.1"/>
    <property type="molecule type" value="Genomic_DNA"/>
</dbReference>
<feature type="non-terminal residue" evidence="1">
    <location>
        <position position="1"/>
    </location>
</feature>
<evidence type="ECO:0000313" key="1">
    <source>
        <dbReference type="EMBL" id="KAG2233029.1"/>
    </source>
</evidence>
<gene>
    <name evidence="1" type="ORF">INT48_007605</name>
</gene>
<organism evidence="1 2">
    <name type="scientific">Thamnidium elegans</name>
    <dbReference type="NCBI Taxonomy" id="101142"/>
    <lineage>
        <taxon>Eukaryota</taxon>
        <taxon>Fungi</taxon>
        <taxon>Fungi incertae sedis</taxon>
        <taxon>Mucoromycota</taxon>
        <taxon>Mucoromycotina</taxon>
        <taxon>Mucoromycetes</taxon>
        <taxon>Mucorales</taxon>
        <taxon>Mucorineae</taxon>
        <taxon>Mucoraceae</taxon>
        <taxon>Thamnidium</taxon>
    </lineage>
</organism>
<comment type="caution">
    <text evidence="1">The sequence shown here is derived from an EMBL/GenBank/DDBJ whole genome shotgun (WGS) entry which is preliminary data.</text>
</comment>
<name>A0A8H7SP22_9FUNG</name>
<evidence type="ECO:0008006" key="3">
    <source>
        <dbReference type="Google" id="ProtNLM"/>
    </source>
</evidence>
<evidence type="ECO:0000313" key="2">
    <source>
        <dbReference type="Proteomes" id="UP000613177"/>
    </source>
</evidence>
<dbReference type="Proteomes" id="UP000613177">
    <property type="component" value="Unassembled WGS sequence"/>
</dbReference>
<proteinExistence type="predicted"/>
<reference evidence="1" key="1">
    <citation type="submission" date="2021-01" db="EMBL/GenBank/DDBJ databases">
        <title>Metabolic potential, ecology and presence of endohyphal bacteria is reflected in genomic diversity of Mucoromycotina.</title>
        <authorList>
            <person name="Muszewska A."/>
            <person name="Okrasinska A."/>
            <person name="Steczkiewicz K."/>
            <person name="Drgas O."/>
            <person name="Orlowska M."/>
            <person name="Perlinska-Lenart U."/>
            <person name="Aleksandrzak-Piekarczyk T."/>
            <person name="Szatraj K."/>
            <person name="Zielenkiewicz U."/>
            <person name="Pilsyk S."/>
            <person name="Malc E."/>
            <person name="Mieczkowski P."/>
            <person name="Kruszewska J.S."/>
            <person name="Biernat P."/>
            <person name="Pawlowska J."/>
        </authorList>
    </citation>
    <scope>NUCLEOTIDE SEQUENCE</scope>
    <source>
        <strain evidence="1">WA0000018081</strain>
    </source>
</reference>
<accession>A0A8H7SP22</accession>
<protein>
    <recommendedName>
        <fullName evidence="3">LisH domain-containing protein</fullName>
    </recommendedName>
</protein>
<keyword evidence="2" id="KW-1185">Reference proteome</keyword>
<sequence>MSALDSLVYKYLLANGQTEAAEALKAKNPKVNKSVAKTKTKKDLKVIF</sequence>